<reference evidence="3" key="1">
    <citation type="journal article" date="2015" name="PLoS Genet.">
        <title>The dynamic genome and transcriptome of the human fungal pathogen Blastomyces and close relative Emmonsia.</title>
        <authorList>
            <person name="Munoz J.F."/>
            <person name="Gauthier G.M."/>
            <person name="Desjardins C.A."/>
            <person name="Gallo J.E."/>
            <person name="Holder J."/>
            <person name="Sullivan T.D."/>
            <person name="Marty A.J."/>
            <person name="Carmen J.C."/>
            <person name="Chen Z."/>
            <person name="Ding L."/>
            <person name="Gujja S."/>
            <person name="Magrini V."/>
            <person name="Misas E."/>
            <person name="Mitreva M."/>
            <person name="Priest M."/>
            <person name="Saif S."/>
            <person name="Whiston E.A."/>
            <person name="Young S."/>
            <person name="Zeng Q."/>
            <person name="Goldman W.E."/>
            <person name="Mardis E.R."/>
            <person name="Taylor J.W."/>
            <person name="McEwen J.G."/>
            <person name="Clay O.K."/>
            <person name="Klein B.S."/>
            <person name="Cuomo C.A."/>
        </authorList>
    </citation>
    <scope>NUCLEOTIDE SEQUENCE [LARGE SCALE GENOMIC DNA]</scope>
    <source>
        <strain evidence="3">UAMH 3008</strain>
    </source>
</reference>
<organism evidence="2 3">
    <name type="scientific">[Emmonsia] crescens</name>
    <dbReference type="NCBI Taxonomy" id="73230"/>
    <lineage>
        <taxon>Eukaryota</taxon>
        <taxon>Fungi</taxon>
        <taxon>Dikarya</taxon>
        <taxon>Ascomycota</taxon>
        <taxon>Pezizomycotina</taxon>
        <taxon>Eurotiomycetes</taxon>
        <taxon>Eurotiomycetidae</taxon>
        <taxon>Onygenales</taxon>
        <taxon>Ajellomycetaceae</taxon>
        <taxon>Emergomyces</taxon>
    </lineage>
</organism>
<name>A0A0G2HSX7_9EURO</name>
<feature type="compositionally biased region" description="Basic and acidic residues" evidence="1">
    <location>
        <begin position="547"/>
        <end position="568"/>
    </location>
</feature>
<dbReference type="OrthoDB" id="4174352at2759"/>
<dbReference type="VEuPathDB" id="FungiDB:EMCG_04244"/>
<feature type="compositionally biased region" description="Polar residues" evidence="1">
    <location>
        <begin position="433"/>
        <end position="442"/>
    </location>
</feature>
<proteinExistence type="predicted"/>
<feature type="compositionally biased region" description="Polar residues" evidence="1">
    <location>
        <begin position="449"/>
        <end position="460"/>
    </location>
</feature>
<feature type="region of interest" description="Disordered" evidence="1">
    <location>
        <begin position="385"/>
        <end position="466"/>
    </location>
</feature>
<protein>
    <submittedName>
        <fullName evidence="2">Uncharacterized protein</fullName>
    </submittedName>
</protein>
<comment type="caution">
    <text evidence="2">The sequence shown here is derived from an EMBL/GenBank/DDBJ whole genome shotgun (WGS) entry which is preliminary data.</text>
</comment>
<evidence type="ECO:0000256" key="1">
    <source>
        <dbReference type="SAM" id="MobiDB-lite"/>
    </source>
</evidence>
<feature type="region of interest" description="Disordered" evidence="1">
    <location>
        <begin position="498"/>
        <end position="585"/>
    </location>
</feature>
<evidence type="ECO:0000313" key="2">
    <source>
        <dbReference type="EMBL" id="KKZ61143.1"/>
    </source>
</evidence>
<evidence type="ECO:0000313" key="3">
    <source>
        <dbReference type="Proteomes" id="UP000034164"/>
    </source>
</evidence>
<gene>
    <name evidence="2" type="ORF">EMCG_04244</name>
</gene>
<sequence>MQRQAPPPLVSLRTSHDILSQPLPQILTREHYRTTSSALHASHYAKKLVKWNISIDVKQNTADIHLKKDPLDADVQIVLQNPFRLKAEHYLCGDEQSICGRYSHNALEPVTAVAYLHDLRIRFGDHKASQESQNPGTKQYIPDFAGMFCPAFDFPNLERLVKDNSEHQPQMRIVGEAKTHWKHNLIKFFNAATKEVKKDESYLRHALGQIAAYMHIFKMRFAFLTTYDFTIFLKQDFVGKDNEPVLCYTEPISAHSENKNTSSVRQYLYYLMICASRGDDFKFINPTPFEEWVTGDAADLQKHQDPTTPVTGHSLALDNFYQMTPAPRTETSESERMPLYATDSRDWYSTTLQYPRKRIYGSTTGPYIKINNQVISVELLGKAGSEVNNNQDPDDDDNSSGNDNGRGNPTRREHAPIKATAHNKLKLSGPAFKTSTEQSFNNRIRDVRSTSASTHTTTPVAQRDRHPIFSDRHSYMQESPSPSERFGSQQDRANRYEVHHSSPLGQPADPSQHLSSPSEEERARRKAEEKKKDKQNKLTAAASVDGKALDHRPRPKKDDDDEKEDRKSSSAKTTAAGTRLRRYNK</sequence>
<dbReference type="Proteomes" id="UP000034164">
    <property type="component" value="Unassembled WGS sequence"/>
</dbReference>
<accession>A0A0G2HSX7</accession>
<feature type="compositionally biased region" description="Low complexity" evidence="1">
    <location>
        <begin position="399"/>
        <end position="408"/>
    </location>
</feature>
<feature type="compositionally biased region" description="Basic and acidic residues" evidence="1">
    <location>
        <begin position="519"/>
        <end position="536"/>
    </location>
</feature>
<dbReference type="EMBL" id="LCZI01001339">
    <property type="protein sequence ID" value="KKZ61143.1"/>
    <property type="molecule type" value="Genomic_DNA"/>
</dbReference>
<dbReference type="AlphaFoldDB" id="A0A0G2HSX7"/>